<reference evidence="1 2" key="1">
    <citation type="journal article" date="2014" name="Nat. Genet.">
        <title>Genome sequence of the hot pepper provides insights into the evolution of pungency in Capsicum species.</title>
        <authorList>
            <person name="Kim S."/>
            <person name="Park M."/>
            <person name="Yeom S.I."/>
            <person name="Kim Y.M."/>
            <person name="Lee J.M."/>
            <person name="Lee H.A."/>
            <person name="Seo E."/>
            <person name="Choi J."/>
            <person name="Cheong K."/>
            <person name="Kim K.T."/>
            <person name="Jung K."/>
            <person name="Lee G.W."/>
            <person name="Oh S.K."/>
            <person name="Bae C."/>
            <person name="Kim S.B."/>
            <person name="Lee H.Y."/>
            <person name="Kim S.Y."/>
            <person name="Kim M.S."/>
            <person name="Kang B.C."/>
            <person name="Jo Y.D."/>
            <person name="Yang H.B."/>
            <person name="Jeong H.J."/>
            <person name="Kang W.H."/>
            <person name="Kwon J.K."/>
            <person name="Shin C."/>
            <person name="Lim J.Y."/>
            <person name="Park J.H."/>
            <person name="Huh J.H."/>
            <person name="Kim J.S."/>
            <person name="Kim B.D."/>
            <person name="Cohen O."/>
            <person name="Paran I."/>
            <person name="Suh M.C."/>
            <person name="Lee S.B."/>
            <person name="Kim Y.K."/>
            <person name="Shin Y."/>
            <person name="Noh S.J."/>
            <person name="Park J."/>
            <person name="Seo Y.S."/>
            <person name="Kwon S.Y."/>
            <person name="Kim H.A."/>
            <person name="Park J.M."/>
            <person name="Kim H.J."/>
            <person name="Choi S.B."/>
            <person name="Bosland P.W."/>
            <person name="Reeves G."/>
            <person name="Jo S.H."/>
            <person name="Lee B.W."/>
            <person name="Cho H.T."/>
            <person name="Choi H.S."/>
            <person name="Lee M.S."/>
            <person name="Yu Y."/>
            <person name="Do Choi Y."/>
            <person name="Park B.S."/>
            <person name="van Deynze A."/>
            <person name="Ashrafi H."/>
            <person name="Hill T."/>
            <person name="Kim W.T."/>
            <person name="Pai H.S."/>
            <person name="Ahn H.K."/>
            <person name="Yeam I."/>
            <person name="Giovannoni J.J."/>
            <person name="Rose J.K."/>
            <person name="Sorensen I."/>
            <person name="Lee S.J."/>
            <person name="Kim R.W."/>
            <person name="Choi I.Y."/>
            <person name="Choi B.S."/>
            <person name="Lim J.S."/>
            <person name="Lee Y.H."/>
            <person name="Choi D."/>
        </authorList>
    </citation>
    <scope>NUCLEOTIDE SEQUENCE [LARGE SCALE GENOMIC DNA]</scope>
    <source>
        <strain evidence="2">cv. CM334</strain>
    </source>
</reference>
<gene>
    <name evidence="1" type="ORF">T459_35731</name>
</gene>
<sequence length="143" mass="15078">MIAAKRVVRYLKGTLAYGIKFGKSQNFKLCGYSNSDGTPRVATCLGLALVGGVGRVRAPYGSGPIKERRSRVRIPLTPCASSRTNLFPKKGGMMAAKGWPPVSGWPWLGVWVGVGRVRAPYGSGPIKGGLRLSLSAIAFSAVG</sequence>
<organism evidence="1 2">
    <name type="scientific">Capsicum annuum</name>
    <name type="common">Capsicum pepper</name>
    <dbReference type="NCBI Taxonomy" id="4072"/>
    <lineage>
        <taxon>Eukaryota</taxon>
        <taxon>Viridiplantae</taxon>
        <taxon>Streptophyta</taxon>
        <taxon>Embryophyta</taxon>
        <taxon>Tracheophyta</taxon>
        <taxon>Spermatophyta</taxon>
        <taxon>Magnoliopsida</taxon>
        <taxon>eudicotyledons</taxon>
        <taxon>Gunneridae</taxon>
        <taxon>Pentapetalae</taxon>
        <taxon>asterids</taxon>
        <taxon>lamiids</taxon>
        <taxon>Solanales</taxon>
        <taxon>Solanaceae</taxon>
        <taxon>Solanoideae</taxon>
        <taxon>Capsiceae</taxon>
        <taxon>Capsicum</taxon>
    </lineage>
</organism>
<accession>A0A2G2V217</accession>
<dbReference type="Proteomes" id="UP000222542">
    <property type="component" value="Unassembled WGS sequence"/>
</dbReference>
<dbReference type="Gramene" id="PHT27050">
    <property type="protein sequence ID" value="PHT27050"/>
    <property type="gene ID" value="T459_35731"/>
</dbReference>
<keyword evidence="2" id="KW-1185">Reference proteome</keyword>
<comment type="caution">
    <text evidence="1">The sequence shown here is derived from an EMBL/GenBank/DDBJ whole genome shotgun (WGS) entry which is preliminary data.</text>
</comment>
<dbReference type="AlphaFoldDB" id="A0A2G2V217"/>
<name>A0A2G2V217_CAPAN</name>
<evidence type="ECO:0000313" key="2">
    <source>
        <dbReference type="Proteomes" id="UP000222542"/>
    </source>
</evidence>
<dbReference type="EMBL" id="AYRZ02012166">
    <property type="protein sequence ID" value="PHT27050.1"/>
    <property type="molecule type" value="Genomic_DNA"/>
</dbReference>
<reference evidence="1 2" key="2">
    <citation type="journal article" date="2017" name="Genome Biol.">
        <title>New reference genome sequences of hot pepper reveal the massive evolution of plant disease-resistance genes by retroduplication.</title>
        <authorList>
            <person name="Kim S."/>
            <person name="Park J."/>
            <person name="Yeom S.I."/>
            <person name="Kim Y.M."/>
            <person name="Seo E."/>
            <person name="Kim K.T."/>
            <person name="Kim M.S."/>
            <person name="Lee J.M."/>
            <person name="Cheong K."/>
            <person name="Shin H.S."/>
            <person name="Kim S.B."/>
            <person name="Han K."/>
            <person name="Lee J."/>
            <person name="Park M."/>
            <person name="Lee H.A."/>
            <person name="Lee H.Y."/>
            <person name="Lee Y."/>
            <person name="Oh S."/>
            <person name="Lee J.H."/>
            <person name="Choi E."/>
            <person name="Choi E."/>
            <person name="Lee S.E."/>
            <person name="Jeon J."/>
            <person name="Kim H."/>
            <person name="Choi G."/>
            <person name="Song H."/>
            <person name="Lee J."/>
            <person name="Lee S.C."/>
            <person name="Kwon J.K."/>
            <person name="Lee H.Y."/>
            <person name="Koo N."/>
            <person name="Hong Y."/>
            <person name="Kim R.W."/>
            <person name="Kang W.H."/>
            <person name="Huh J.H."/>
            <person name="Kang B.C."/>
            <person name="Yang T.J."/>
            <person name="Lee Y.H."/>
            <person name="Bennetzen J.L."/>
            <person name="Choi D."/>
        </authorList>
    </citation>
    <scope>NUCLEOTIDE SEQUENCE [LARGE SCALE GENOMIC DNA]</scope>
    <source>
        <strain evidence="2">cv. CM334</strain>
    </source>
</reference>
<proteinExistence type="predicted"/>
<protein>
    <submittedName>
        <fullName evidence="1">Uncharacterized protein</fullName>
    </submittedName>
</protein>
<evidence type="ECO:0000313" key="1">
    <source>
        <dbReference type="EMBL" id="PHT27050.1"/>
    </source>
</evidence>